<dbReference type="InterPro" id="IPR004380">
    <property type="entry name" value="Asp_race"/>
</dbReference>
<accession>A0A117M045</accession>
<dbReference type="Pfam" id="PF01177">
    <property type="entry name" value="Asp_Glu_race"/>
    <property type="match status" value="1"/>
</dbReference>
<evidence type="ECO:0000256" key="2">
    <source>
        <dbReference type="ARBA" id="ARBA00023235"/>
    </source>
</evidence>
<protein>
    <recommendedName>
        <fullName evidence="5">Aspartate racemase</fullName>
    </recommendedName>
</protein>
<gene>
    <name evidence="3" type="ORF">XD93_0608</name>
</gene>
<evidence type="ECO:0000256" key="1">
    <source>
        <dbReference type="ARBA" id="ARBA00007847"/>
    </source>
</evidence>
<evidence type="ECO:0008006" key="5">
    <source>
        <dbReference type="Google" id="ProtNLM"/>
    </source>
</evidence>
<dbReference type="AlphaFoldDB" id="A0A117M045"/>
<dbReference type="PANTHER" id="PTHR21198:SF7">
    <property type="entry name" value="ASPARTATE-GLUTAMATE RACEMASE FAMILY"/>
    <property type="match status" value="1"/>
</dbReference>
<dbReference type="NCBIfam" id="TIGR00035">
    <property type="entry name" value="asp_race"/>
    <property type="match status" value="1"/>
</dbReference>
<dbReference type="PANTHER" id="PTHR21198">
    <property type="entry name" value="GLUTAMATE RACEMASE"/>
    <property type="match status" value="1"/>
</dbReference>
<name>A0A117M045_9BACT</name>
<dbReference type="EMBL" id="LGGO01000078">
    <property type="protein sequence ID" value="KUK76987.1"/>
    <property type="molecule type" value="Genomic_DNA"/>
</dbReference>
<sequence length="231" mass="26085">MKTIGIIGGLGPETTSEFYLDIIFSTYKQSKKQRPGILISSVPLPYKIEEDLIERNEGGERYIPYLTKEAKRLEKAGADFLVMPCNSLHVFINEIRDSVSIPVLSIIEETVKFVKDKGYKRVGIISTSATIQNKLYENAFKDAGIDYVTPNDFQQAKMGKIIINLVTGQQRNEDREEIIKIINSFDTKKVDCVALACTDLQLLIPKHKNIPVFDTMKILADTSVRVILKEI</sequence>
<keyword evidence="2" id="KW-0413">Isomerase</keyword>
<proteinExistence type="inferred from homology"/>
<dbReference type="Proteomes" id="UP000053904">
    <property type="component" value="Unassembled WGS sequence"/>
</dbReference>
<organism evidence="3 4">
    <name type="scientific">candidate division WS6 bacterium 34_10</name>
    <dbReference type="NCBI Taxonomy" id="1641389"/>
    <lineage>
        <taxon>Bacteria</taxon>
        <taxon>Candidatus Dojkabacteria</taxon>
    </lineage>
</organism>
<dbReference type="SUPFAM" id="SSF53681">
    <property type="entry name" value="Aspartate/glutamate racemase"/>
    <property type="match status" value="2"/>
</dbReference>
<comment type="similarity">
    <text evidence="1">Belongs to the aspartate/glutamate racemases family.</text>
</comment>
<comment type="caution">
    <text evidence="3">The sequence shown here is derived from an EMBL/GenBank/DDBJ whole genome shotgun (WGS) entry which is preliminary data.</text>
</comment>
<dbReference type="GO" id="GO:0047661">
    <property type="term" value="F:amino-acid racemase activity"/>
    <property type="evidence" value="ECO:0007669"/>
    <property type="project" value="InterPro"/>
</dbReference>
<dbReference type="Gene3D" id="3.40.50.1860">
    <property type="match status" value="2"/>
</dbReference>
<dbReference type="InterPro" id="IPR001920">
    <property type="entry name" value="Asp/Glu_race"/>
</dbReference>
<evidence type="ECO:0000313" key="3">
    <source>
        <dbReference type="EMBL" id="KUK76987.1"/>
    </source>
</evidence>
<evidence type="ECO:0000313" key="4">
    <source>
        <dbReference type="Proteomes" id="UP000053904"/>
    </source>
</evidence>
<reference evidence="4" key="1">
    <citation type="journal article" date="2015" name="MBio">
        <title>Genome-Resolved Metagenomic Analysis Reveals Roles for Candidate Phyla and Other Microbial Community Members in Biogeochemical Transformations in Oil Reservoirs.</title>
        <authorList>
            <person name="Hu P."/>
            <person name="Tom L."/>
            <person name="Singh A."/>
            <person name="Thomas B.C."/>
            <person name="Baker B.J."/>
            <person name="Piceno Y.M."/>
            <person name="Andersen G.L."/>
            <person name="Banfield J.F."/>
        </authorList>
    </citation>
    <scope>NUCLEOTIDE SEQUENCE [LARGE SCALE GENOMIC DNA]</scope>
</reference>
<dbReference type="InterPro" id="IPR015942">
    <property type="entry name" value="Asp/Glu/hydantoin_racemase"/>
</dbReference>